<dbReference type="InterPro" id="IPR036047">
    <property type="entry name" value="F-box-like_dom_sf"/>
</dbReference>
<reference evidence="2 4" key="1">
    <citation type="submission" date="2024-02" db="EMBL/GenBank/DDBJ databases">
        <title>High-quality chromosome-scale genome assembly of Pensacola bahiagrass (Paspalum notatum Flugge var. saurae).</title>
        <authorList>
            <person name="Vega J.M."/>
            <person name="Podio M."/>
            <person name="Orjuela J."/>
            <person name="Siena L.A."/>
            <person name="Pessino S.C."/>
            <person name="Combes M.C."/>
            <person name="Mariac C."/>
            <person name="Albertini E."/>
            <person name="Pupilli F."/>
            <person name="Ortiz J.P.A."/>
            <person name="Leblanc O."/>
        </authorList>
    </citation>
    <scope>NUCLEOTIDE SEQUENCE [LARGE SCALE GENOMIC DNA]</scope>
    <source>
        <strain evidence="2">R1</strain>
        <tissue evidence="2">Leaf</tissue>
    </source>
</reference>
<evidence type="ECO:0000313" key="3">
    <source>
        <dbReference type="EMBL" id="WVZ53629.1"/>
    </source>
</evidence>
<dbReference type="Pfam" id="PF00646">
    <property type="entry name" value="F-box"/>
    <property type="match status" value="1"/>
</dbReference>
<proteinExistence type="predicted"/>
<dbReference type="AlphaFoldDB" id="A0AAQ3SHR6"/>
<dbReference type="InterPro" id="IPR053781">
    <property type="entry name" value="F-box_AtFBL13-like"/>
</dbReference>
<protein>
    <recommendedName>
        <fullName evidence="1">F-box domain-containing protein</fullName>
    </recommendedName>
</protein>
<dbReference type="PANTHER" id="PTHR34223">
    <property type="entry name" value="OS11G0201299 PROTEIN"/>
    <property type="match status" value="1"/>
</dbReference>
<evidence type="ECO:0000259" key="1">
    <source>
        <dbReference type="PROSITE" id="PS50181"/>
    </source>
</evidence>
<dbReference type="Proteomes" id="UP001341281">
    <property type="component" value="Chromosome 01"/>
</dbReference>
<dbReference type="InterPro" id="IPR055411">
    <property type="entry name" value="LRR_FXL15/At3g58940/PEG3-like"/>
</dbReference>
<feature type="domain" description="F-box" evidence="1">
    <location>
        <begin position="21"/>
        <end position="67"/>
    </location>
</feature>
<sequence>MPAVNAAKRARAAAVPASGGGDGIGALPDELLHHVLSFLPAQQAVRTCVLARRWLHLWKSATGLRVVGADGEAPADFDEIREFVDSLLLLRGRSPLETFELRVTGDDVSVRRLRLWISYAVQCEVKVLRVSILCCFPVLLRAEDPPLASGHLTNIQLSGLVFQGDFLDFSRCPALRRLQIKDCSIIHAGRISSQSLRHLTIKGCRFSKSSHTRIHAPNLASLMLHVIDGKTPVLERMPFLVWALVVTCGFRCDCGNCGGQQDDSSCVLLQGTSEAKSLHLASRSQMYVFRKDLKWCPTFSRLKNLLLNEYWCVPDVHGLACILEHSPVLEDLRLLLFYKLPGLGQRLPNVEMIGRFNPKELPSTISAHLKRVQVICGAVDERVLKVLKFLSKLSISFSFKE</sequence>
<dbReference type="EMBL" id="CP144745">
    <property type="protein sequence ID" value="WVZ53629.1"/>
    <property type="molecule type" value="Genomic_DNA"/>
</dbReference>
<accession>A0AAQ3SHR6</accession>
<dbReference type="PANTHER" id="PTHR34223:SF115">
    <property type="entry name" value="F-BOX DOMAIN-CONTAINING PROTEIN"/>
    <property type="match status" value="1"/>
</dbReference>
<dbReference type="SUPFAM" id="SSF52058">
    <property type="entry name" value="L domain-like"/>
    <property type="match status" value="1"/>
</dbReference>
<evidence type="ECO:0000313" key="4">
    <source>
        <dbReference type="Proteomes" id="UP001341281"/>
    </source>
</evidence>
<dbReference type="EMBL" id="CP144745">
    <property type="protein sequence ID" value="WVZ53611.1"/>
    <property type="molecule type" value="Genomic_DNA"/>
</dbReference>
<evidence type="ECO:0000313" key="2">
    <source>
        <dbReference type="EMBL" id="WVZ53611.1"/>
    </source>
</evidence>
<dbReference type="PROSITE" id="PS50181">
    <property type="entry name" value="FBOX"/>
    <property type="match status" value="1"/>
</dbReference>
<dbReference type="SUPFAM" id="SSF81383">
    <property type="entry name" value="F-box domain"/>
    <property type="match status" value="1"/>
</dbReference>
<name>A0AAQ3SHR6_PASNO</name>
<keyword evidence="4" id="KW-1185">Reference proteome</keyword>
<dbReference type="Gene3D" id="1.20.1280.50">
    <property type="match status" value="1"/>
</dbReference>
<dbReference type="CDD" id="cd22160">
    <property type="entry name" value="F-box_AtFBL13-like"/>
    <property type="match status" value="1"/>
</dbReference>
<dbReference type="InterPro" id="IPR053197">
    <property type="entry name" value="F-box_SCFL_complex_component"/>
</dbReference>
<gene>
    <name evidence="2" type="ORF">U9M48_004525</name>
    <name evidence="3" type="ORF">U9M48_004542</name>
</gene>
<dbReference type="Pfam" id="PF24758">
    <property type="entry name" value="LRR_At5g56370"/>
    <property type="match status" value="1"/>
</dbReference>
<organism evidence="2 4">
    <name type="scientific">Paspalum notatum var. saurae</name>
    <dbReference type="NCBI Taxonomy" id="547442"/>
    <lineage>
        <taxon>Eukaryota</taxon>
        <taxon>Viridiplantae</taxon>
        <taxon>Streptophyta</taxon>
        <taxon>Embryophyta</taxon>
        <taxon>Tracheophyta</taxon>
        <taxon>Spermatophyta</taxon>
        <taxon>Magnoliopsida</taxon>
        <taxon>Liliopsida</taxon>
        <taxon>Poales</taxon>
        <taxon>Poaceae</taxon>
        <taxon>PACMAD clade</taxon>
        <taxon>Panicoideae</taxon>
        <taxon>Andropogonodae</taxon>
        <taxon>Paspaleae</taxon>
        <taxon>Paspalinae</taxon>
        <taxon>Paspalum</taxon>
    </lineage>
</organism>
<dbReference type="InterPro" id="IPR001810">
    <property type="entry name" value="F-box_dom"/>
</dbReference>